<organism evidence="2">
    <name type="scientific">Chromera velia CCMP2878</name>
    <dbReference type="NCBI Taxonomy" id="1169474"/>
    <lineage>
        <taxon>Eukaryota</taxon>
        <taxon>Sar</taxon>
        <taxon>Alveolata</taxon>
        <taxon>Colpodellida</taxon>
        <taxon>Chromeraceae</taxon>
        <taxon>Chromera</taxon>
    </lineage>
</organism>
<protein>
    <submittedName>
        <fullName evidence="2">Uncharacterized protein</fullName>
    </submittedName>
</protein>
<dbReference type="Gene3D" id="3.80.10.10">
    <property type="entry name" value="Ribonuclease Inhibitor"/>
    <property type="match status" value="3"/>
</dbReference>
<dbReference type="GO" id="GO:0031267">
    <property type="term" value="F:small GTPase binding"/>
    <property type="evidence" value="ECO:0007669"/>
    <property type="project" value="TreeGrafter"/>
</dbReference>
<dbReference type="InterPro" id="IPR016024">
    <property type="entry name" value="ARM-type_fold"/>
</dbReference>
<dbReference type="GO" id="GO:0005096">
    <property type="term" value="F:GTPase activator activity"/>
    <property type="evidence" value="ECO:0007669"/>
    <property type="project" value="InterPro"/>
</dbReference>
<reference evidence="2" key="1">
    <citation type="submission" date="2014-11" db="EMBL/GenBank/DDBJ databases">
        <authorList>
            <person name="Otto D Thomas"/>
            <person name="Naeem Raeece"/>
        </authorList>
    </citation>
    <scope>NUCLEOTIDE SEQUENCE</scope>
</reference>
<feature type="region of interest" description="Disordered" evidence="1">
    <location>
        <begin position="304"/>
        <end position="367"/>
    </location>
</feature>
<dbReference type="PANTHER" id="PTHR24113">
    <property type="entry name" value="RAN GTPASE-ACTIVATING PROTEIN 1"/>
    <property type="match status" value="1"/>
</dbReference>
<dbReference type="PANTHER" id="PTHR24113:SF15">
    <property type="entry name" value="NACHT DOMAIN-CONTAINING PROTEIN"/>
    <property type="match status" value="1"/>
</dbReference>
<feature type="compositionally biased region" description="Low complexity" evidence="1">
    <location>
        <begin position="514"/>
        <end position="527"/>
    </location>
</feature>
<dbReference type="AlphaFoldDB" id="A0A0G4GQ20"/>
<dbReference type="InterPro" id="IPR027038">
    <property type="entry name" value="RanGap"/>
</dbReference>
<feature type="compositionally biased region" description="Basic and acidic residues" evidence="1">
    <location>
        <begin position="304"/>
        <end position="328"/>
    </location>
</feature>
<dbReference type="EMBL" id="CDMZ01001434">
    <property type="protein sequence ID" value="CEM32469.1"/>
    <property type="molecule type" value="Genomic_DNA"/>
</dbReference>
<name>A0A0G4GQ20_9ALVE</name>
<dbReference type="GO" id="GO:0005829">
    <property type="term" value="C:cytosol"/>
    <property type="evidence" value="ECO:0007669"/>
    <property type="project" value="TreeGrafter"/>
</dbReference>
<dbReference type="SUPFAM" id="SSF52047">
    <property type="entry name" value="RNI-like"/>
    <property type="match status" value="2"/>
</dbReference>
<evidence type="ECO:0000313" key="2">
    <source>
        <dbReference type="EMBL" id="CEM32469.1"/>
    </source>
</evidence>
<accession>A0A0G4GQ20</accession>
<evidence type="ECO:0000256" key="1">
    <source>
        <dbReference type="SAM" id="MobiDB-lite"/>
    </source>
</evidence>
<sequence length="972" mass="107590">MALLQPGFLAEEAICKVLEHFLVREDDVNAKQLLEEALDAENYAFAWLLLFFLKKRKVEGVLKSFHYPINGEHHVALRPARVPQILSVLPETVQSLGIGKGLWGGEIFRTLGSLFQEGALKRLRNLSLGGDGGTTSGGSVELRGLFSALPDSLETLELKGHHRVARETWLTLASRLSKWDSDLFLSKLTLRDVVIDDLGAAALFRALPRCLEVLNLRGVRCVKVLRGRLVGWGAFGDRVEKLKDDFALSELVLADCEPDEDALVRILRSLPRHMTSLKVEELRGVGDKAWSALASRLLEIEKNRGREREQQEQEMERQERSREENREPAEEEEEEESDDEEDDEDEDEDEEDDDEDEEEEDDQEGFLDTFEMCNCAITEETACRLLRSLPTRIRQLGLQRSFVHDDGVMELTPKVWEELGNLMRGGARREADQVDEEEKVQQQKEDQDQSPSSSSSFPSSFQNSSKKGQEAEIEAAPTPVPLSRAERADRRAQRALVVSSSSSSSSTNVPQGVPPSSSSSSAATPSSSKWSDLEILDLGGSPVGDQCAGRIVKALPECLDTLTLWKGRGDAFIEDIGFNELALKMTQGKLSNLGELDLSGQLLTCLQGAALCRFLPSSLHTLSLGDIAGADDPEEGEDWAQALAKRLREVPFENLSDIQLGPMFHEDGDVAASLFSALPESLESLQLSIYQKHGQIQDHAWKALTDKMKSGGLPKLRSLCMIESKLASEASVEVIRVLPSCMDSLTLGGNGCISPQAWQALTEKFVRKELPELTSLELSGEDNPGVEGLLCAVPSHIERLALEDGLLEDLGEDLVSDGKFLSFGTTWRKNLRVLDLGYSGMDTGVAVEIFRQLPWSLEGIRLTGLTEVEGGGWEALAVSFKSLVCLSWAVISYCQLSTESAVRLVSSVPRRIERLDLRGNPELGAAVWERLSERVTRRELGLLRELNVLETAIPRSEVIERFPGLSDVRIKK</sequence>
<dbReference type="VEuPathDB" id="CryptoDB:Cvel_22890"/>
<feature type="compositionally biased region" description="Low complexity" evidence="1">
    <location>
        <begin position="449"/>
        <end position="466"/>
    </location>
</feature>
<gene>
    <name evidence="2" type="ORF">Cvel_22890</name>
</gene>
<dbReference type="GO" id="GO:0048471">
    <property type="term" value="C:perinuclear region of cytoplasm"/>
    <property type="evidence" value="ECO:0007669"/>
    <property type="project" value="TreeGrafter"/>
</dbReference>
<dbReference type="InterPro" id="IPR032675">
    <property type="entry name" value="LRR_dom_sf"/>
</dbReference>
<feature type="compositionally biased region" description="Acidic residues" evidence="1">
    <location>
        <begin position="329"/>
        <end position="365"/>
    </location>
</feature>
<proteinExistence type="predicted"/>
<feature type="region of interest" description="Disordered" evidence="1">
    <location>
        <begin position="426"/>
        <end position="527"/>
    </location>
</feature>
<dbReference type="GO" id="GO:0006913">
    <property type="term" value="P:nucleocytoplasmic transport"/>
    <property type="evidence" value="ECO:0007669"/>
    <property type="project" value="TreeGrafter"/>
</dbReference>
<dbReference type="SUPFAM" id="SSF48371">
    <property type="entry name" value="ARM repeat"/>
    <property type="match status" value="1"/>
</dbReference>
<dbReference type="GO" id="GO:0005634">
    <property type="term" value="C:nucleus"/>
    <property type="evidence" value="ECO:0007669"/>
    <property type="project" value="TreeGrafter"/>
</dbReference>